<evidence type="ECO:0000313" key="6">
    <source>
        <dbReference type="EMBL" id="MCK8488898.1"/>
    </source>
</evidence>
<keyword evidence="1" id="KW-0597">Phosphoprotein</keyword>
<sequence length="254" mass="28969">MKHRFMVRAMFVLLAAVSLTLAYFLKSPIGQVLLCGALFVLFWVYVRHLRKTAETERKHLLESIQRTASATLGHHRHDWMNDLQILYGYIQLRKIDKLADCVERIKGRMAVESKIARLGIPALVFYLQSFREVNGSVQLEIDIEDELQLDGLLTVEESEELTEAIVETVRVFQFNGRSSWGETLQLKMSMYREDRDVVVRFDQTGSTANPEALARHIDEGISGMRVRTDRGDAANGSLRLRVLCGKINEVNACL</sequence>
<dbReference type="SUPFAM" id="SSF55890">
    <property type="entry name" value="Sporulation response regulatory protein Spo0B"/>
    <property type="match status" value="1"/>
</dbReference>
<evidence type="ECO:0000313" key="7">
    <source>
        <dbReference type="Proteomes" id="UP001139534"/>
    </source>
</evidence>
<dbReference type="Proteomes" id="UP001139534">
    <property type="component" value="Unassembled WGS sequence"/>
</dbReference>
<feature type="transmembrane region" description="Helical" evidence="4">
    <location>
        <begin position="7"/>
        <end position="25"/>
    </location>
</feature>
<dbReference type="RefSeq" id="WP_248552943.1">
    <property type="nucleotide sequence ID" value="NZ_JALPRK010000017.1"/>
</dbReference>
<evidence type="ECO:0000256" key="4">
    <source>
        <dbReference type="SAM" id="Phobius"/>
    </source>
</evidence>
<keyword evidence="3" id="KW-0418">Kinase</keyword>
<evidence type="ECO:0000259" key="5">
    <source>
        <dbReference type="Pfam" id="PF14689"/>
    </source>
</evidence>
<dbReference type="Gene3D" id="1.10.287.130">
    <property type="match status" value="1"/>
</dbReference>
<proteinExistence type="predicted"/>
<dbReference type="EMBL" id="JALPRK010000017">
    <property type="protein sequence ID" value="MCK8488898.1"/>
    <property type="molecule type" value="Genomic_DNA"/>
</dbReference>
<dbReference type="InterPro" id="IPR039506">
    <property type="entry name" value="SPOB_a"/>
</dbReference>
<keyword evidence="2" id="KW-0808">Transferase</keyword>
<comment type="caution">
    <text evidence="6">The sequence shown here is derived from an EMBL/GenBank/DDBJ whole genome shotgun (WGS) entry which is preliminary data.</text>
</comment>
<keyword evidence="4" id="KW-0472">Membrane</keyword>
<dbReference type="Pfam" id="PF14689">
    <property type="entry name" value="SPOB_a"/>
    <property type="match status" value="1"/>
</dbReference>
<keyword evidence="4" id="KW-0812">Transmembrane</keyword>
<name>A0A9X2BR06_9BACL</name>
<protein>
    <submittedName>
        <fullName evidence="6">Spo0B domain-containing protein</fullName>
    </submittedName>
</protein>
<keyword evidence="4" id="KW-1133">Transmembrane helix</keyword>
<keyword evidence="7" id="KW-1185">Reference proteome</keyword>
<reference evidence="6" key="1">
    <citation type="submission" date="2022-04" db="EMBL/GenBank/DDBJ databases">
        <authorList>
            <person name="Seo M.-J."/>
        </authorList>
    </citation>
    <scope>NUCLEOTIDE SEQUENCE</scope>
    <source>
        <strain evidence="6">MBLB2552</strain>
    </source>
</reference>
<gene>
    <name evidence="6" type="ORF">M0651_17140</name>
</gene>
<evidence type="ECO:0000256" key="3">
    <source>
        <dbReference type="ARBA" id="ARBA00022777"/>
    </source>
</evidence>
<dbReference type="AlphaFoldDB" id="A0A9X2BR06"/>
<accession>A0A9X2BR06</accession>
<dbReference type="InterPro" id="IPR016120">
    <property type="entry name" value="Sig_transdc_His_kin_SpoOB"/>
</dbReference>
<evidence type="ECO:0000256" key="2">
    <source>
        <dbReference type="ARBA" id="ARBA00022679"/>
    </source>
</evidence>
<feature type="domain" description="SpoOB alpha-helical" evidence="5">
    <location>
        <begin position="66"/>
        <end position="118"/>
    </location>
</feature>
<evidence type="ECO:0000256" key="1">
    <source>
        <dbReference type="ARBA" id="ARBA00022553"/>
    </source>
</evidence>
<organism evidence="6 7">
    <name type="scientific">Paenibacillus mellifer</name>
    <dbReference type="NCBI Taxonomy" id="2937794"/>
    <lineage>
        <taxon>Bacteria</taxon>
        <taxon>Bacillati</taxon>
        <taxon>Bacillota</taxon>
        <taxon>Bacilli</taxon>
        <taxon>Bacillales</taxon>
        <taxon>Paenibacillaceae</taxon>
        <taxon>Paenibacillus</taxon>
    </lineage>
</organism>
<feature type="transmembrane region" description="Helical" evidence="4">
    <location>
        <begin position="31"/>
        <end position="49"/>
    </location>
</feature>
<dbReference type="GO" id="GO:0000155">
    <property type="term" value="F:phosphorelay sensor kinase activity"/>
    <property type="evidence" value="ECO:0007669"/>
    <property type="project" value="InterPro"/>
</dbReference>